<proteinExistence type="inferred from homology"/>
<dbReference type="InterPro" id="IPR011009">
    <property type="entry name" value="Kinase-like_dom_sf"/>
</dbReference>
<keyword evidence="8" id="KW-0498">Mitosis</keyword>
<evidence type="ECO:0000259" key="18">
    <source>
        <dbReference type="PROSITE" id="PS50011"/>
    </source>
</evidence>
<keyword evidence="3 17" id="KW-0723">Serine/threonine-protein kinase</keyword>
<comment type="catalytic activity">
    <reaction evidence="13">
        <text>L-threonyl-[protein] + ATP = O-phospho-L-threonyl-[protein] + ADP + H(+)</text>
        <dbReference type="Rhea" id="RHEA:46608"/>
        <dbReference type="Rhea" id="RHEA-COMP:11060"/>
        <dbReference type="Rhea" id="RHEA-COMP:11605"/>
        <dbReference type="ChEBI" id="CHEBI:15378"/>
        <dbReference type="ChEBI" id="CHEBI:30013"/>
        <dbReference type="ChEBI" id="CHEBI:30616"/>
        <dbReference type="ChEBI" id="CHEBI:61977"/>
        <dbReference type="ChEBI" id="CHEBI:456216"/>
        <dbReference type="EC" id="2.7.11.22"/>
    </reaction>
</comment>
<dbReference type="GO" id="GO:0005524">
    <property type="term" value="F:ATP binding"/>
    <property type="evidence" value="ECO:0007669"/>
    <property type="project" value="UniProtKB-UniRule"/>
</dbReference>
<evidence type="ECO:0000256" key="13">
    <source>
        <dbReference type="ARBA" id="ARBA00047811"/>
    </source>
</evidence>
<dbReference type="Gene3D" id="3.30.200.20">
    <property type="entry name" value="Phosphorylase Kinase, domain 1"/>
    <property type="match status" value="1"/>
</dbReference>
<dbReference type="Gene3D" id="1.10.510.10">
    <property type="entry name" value="Transferase(Phosphotransferase) domain 1"/>
    <property type="match status" value="1"/>
</dbReference>
<sequence length="490" mass="55088">SILCCRYFYNSNFALKRCCLLFNVVSSRIIFLARICDVARKLYSVYFLGRLICNAGGRLWVEAVGVFDCICFSLGASTPLNVTDQMTTQGPYALADFVRLEKIGEGTYGVVYKCKNKRTSRLAALKKIRLENDEEGVPSTAIREISLLKELQHPNIVNLEQVIMDGGRLYLVFEYLNVDLKRYLDDHGRKNRLESAVVKSFMYQMLQGLLFCHGRRVIHRDLKPQNILVDIGRKIVKLADFGLARAFGIPVRVLTHEVVTLWYRAPEILLGAQRYSCAVDIWSMGCIFSEVATKEALFRGDSEIDQLFRIFRLLGTPSEDVWPGVTNLPDYKKKGFPMWRDSKLTTNENITKAFDDVGLALLQAMLIYEPSRRITARDALLHPYFTDLDKSTVPATGEEYIGLPLDQLPREVAAVFLADAGDVYRNLSDSENVGSVYQIHPKTVELGSDSIPTAKFLSACQKNDQAPMDANAQPAVVPLADSHEVNMSIA</sequence>
<dbReference type="FunFam" id="3.30.200.20:FF:000375">
    <property type="entry name" value="Cell division related protein kinase 2"/>
    <property type="match status" value="1"/>
</dbReference>
<dbReference type="Pfam" id="PF00069">
    <property type="entry name" value="Pkinase"/>
    <property type="match status" value="1"/>
</dbReference>
<dbReference type="GO" id="GO:0004693">
    <property type="term" value="F:cyclin-dependent protein serine/threonine kinase activity"/>
    <property type="evidence" value="ECO:0007669"/>
    <property type="project" value="UniProtKB-EC"/>
</dbReference>
<evidence type="ECO:0000256" key="10">
    <source>
        <dbReference type="ARBA" id="ARBA00022840"/>
    </source>
</evidence>
<dbReference type="Proteomes" id="UP000822476">
    <property type="component" value="Unassembled WGS sequence"/>
</dbReference>
<keyword evidence="11" id="KW-0539">Nucleus</keyword>
<comment type="catalytic activity">
    <reaction evidence="15">
        <text>[DNA-directed RNA polymerase] + ATP = phospho-[DNA-directed RNA polymerase] + ADP + H(+)</text>
        <dbReference type="Rhea" id="RHEA:10216"/>
        <dbReference type="Rhea" id="RHEA-COMP:11321"/>
        <dbReference type="Rhea" id="RHEA-COMP:11322"/>
        <dbReference type="ChEBI" id="CHEBI:15378"/>
        <dbReference type="ChEBI" id="CHEBI:30616"/>
        <dbReference type="ChEBI" id="CHEBI:43176"/>
        <dbReference type="ChEBI" id="CHEBI:68546"/>
        <dbReference type="ChEBI" id="CHEBI:456216"/>
        <dbReference type="EC" id="2.7.11.23"/>
    </reaction>
</comment>
<dbReference type="FunFam" id="1.10.510.10:FF:000706">
    <property type="entry name" value="Cyclin-dependent kinase 1"/>
    <property type="match status" value="1"/>
</dbReference>
<dbReference type="GO" id="GO:0007095">
    <property type="term" value="P:mitotic G2 DNA damage checkpoint signaling"/>
    <property type="evidence" value="ECO:0007669"/>
    <property type="project" value="TreeGrafter"/>
</dbReference>
<evidence type="ECO:0000256" key="17">
    <source>
        <dbReference type="RuleBase" id="RU000304"/>
    </source>
</evidence>
<dbReference type="PROSITE" id="PS00108">
    <property type="entry name" value="PROTEIN_KINASE_ST"/>
    <property type="match status" value="1"/>
</dbReference>
<dbReference type="InterPro" id="IPR050108">
    <property type="entry name" value="CDK"/>
</dbReference>
<dbReference type="SUPFAM" id="SSF56112">
    <property type="entry name" value="Protein kinase-like (PK-like)"/>
    <property type="match status" value="1"/>
</dbReference>
<dbReference type="GO" id="GO:0051301">
    <property type="term" value="P:cell division"/>
    <property type="evidence" value="ECO:0007669"/>
    <property type="project" value="UniProtKB-KW"/>
</dbReference>
<evidence type="ECO:0000256" key="8">
    <source>
        <dbReference type="ARBA" id="ARBA00022776"/>
    </source>
</evidence>
<keyword evidence="10 16" id="KW-0067">ATP-binding</keyword>
<dbReference type="GO" id="GO:0008353">
    <property type="term" value="F:RNA polymerase II CTD heptapeptide repeat kinase activity"/>
    <property type="evidence" value="ECO:0007669"/>
    <property type="project" value="UniProtKB-EC"/>
</dbReference>
<feature type="binding site" evidence="16">
    <location>
        <position position="126"/>
    </location>
    <ligand>
        <name>ATP</name>
        <dbReference type="ChEBI" id="CHEBI:30616"/>
    </ligand>
</feature>
<feature type="domain" description="Protein kinase" evidence="18">
    <location>
        <begin position="97"/>
        <end position="385"/>
    </location>
</feature>
<keyword evidence="5" id="KW-0132">Cell division</keyword>
<evidence type="ECO:0000256" key="12">
    <source>
        <dbReference type="ARBA" id="ARBA00023306"/>
    </source>
</evidence>
<dbReference type="PROSITE" id="PS00107">
    <property type="entry name" value="PROTEIN_KINASE_ATP"/>
    <property type="match status" value="1"/>
</dbReference>
<reference evidence="19" key="1">
    <citation type="submission" date="2019-07" db="EMBL/GenBank/DDBJ databases">
        <title>Annotation for the trematode Paragonimus miyazaki's.</title>
        <authorList>
            <person name="Choi Y.-J."/>
        </authorList>
    </citation>
    <scope>NUCLEOTIDE SEQUENCE</scope>
    <source>
        <strain evidence="19">Japan</strain>
    </source>
</reference>
<comment type="subcellular location">
    <subcellularLocation>
        <location evidence="1">Nucleus</location>
    </subcellularLocation>
</comment>
<dbReference type="SMART" id="SM00220">
    <property type="entry name" value="S_TKc"/>
    <property type="match status" value="1"/>
</dbReference>
<keyword evidence="6" id="KW-0808">Transferase</keyword>
<evidence type="ECO:0000256" key="7">
    <source>
        <dbReference type="ARBA" id="ARBA00022741"/>
    </source>
</evidence>
<evidence type="ECO:0000313" key="19">
    <source>
        <dbReference type="EMBL" id="KAF7255371.1"/>
    </source>
</evidence>
<dbReference type="InterPro" id="IPR008271">
    <property type="entry name" value="Ser/Thr_kinase_AS"/>
</dbReference>
<dbReference type="EMBL" id="JTDE01004036">
    <property type="protein sequence ID" value="KAF7255371.1"/>
    <property type="molecule type" value="Genomic_DNA"/>
</dbReference>
<feature type="non-terminal residue" evidence="19">
    <location>
        <position position="1"/>
    </location>
</feature>
<comment type="similarity">
    <text evidence="2">Belongs to the protein kinase superfamily. CMGC Ser/Thr protein kinase family. CDC2/CDKX subfamily.</text>
</comment>
<keyword evidence="9" id="KW-0418">Kinase</keyword>
<dbReference type="GO" id="GO:0005634">
    <property type="term" value="C:nucleus"/>
    <property type="evidence" value="ECO:0007669"/>
    <property type="project" value="UniProtKB-SubCell"/>
</dbReference>
<evidence type="ECO:0000313" key="20">
    <source>
        <dbReference type="Proteomes" id="UP000822476"/>
    </source>
</evidence>
<organism evidence="19 20">
    <name type="scientific">Paragonimus skrjabini miyazakii</name>
    <dbReference type="NCBI Taxonomy" id="59628"/>
    <lineage>
        <taxon>Eukaryota</taxon>
        <taxon>Metazoa</taxon>
        <taxon>Spiralia</taxon>
        <taxon>Lophotrochozoa</taxon>
        <taxon>Platyhelminthes</taxon>
        <taxon>Trematoda</taxon>
        <taxon>Digenea</taxon>
        <taxon>Plagiorchiida</taxon>
        <taxon>Troglotremata</taxon>
        <taxon>Troglotrematidae</taxon>
        <taxon>Paragonimus</taxon>
    </lineage>
</organism>
<evidence type="ECO:0000256" key="2">
    <source>
        <dbReference type="ARBA" id="ARBA00006485"/>
    </source>
</evidence>
<keyword evidence="4" id="KW-0597">Phosphoprotein</keyword>
<evidence type="ECO:0000256" key="11">
    <source>
        <dbReference type="ARBA" id="ARBA00023242"/>
    </source>
</evidence>
<gene>
    <name evidence="19" type="ORF">EG68_08194</name>
</gene>
<evidence type="ECO:0000256" key="1">
    <source>
        <dbReference type="ARBA" id="ARBA00004123"/>
    </source>
</evidence>
<dbReference type="InterPro" id="IPR000719">
    <property type="entry name" value="Prot_kinase_dom"/>
</dbReference>
<dbReference type="PROSITE" id="PS50011">
    <property type="entry name" value="PROTEIN_KINASE_DOM"/>
    <property type="match status" value="1"/>
</dbReference>
<dbReference type="GO" id="GO:0000086">
    <property type="term" value="P:G2/M transition of mitotic cell cycle"/>
    <property type="evidence" value="ECO:0007669"/>
    <property type="project" value="TreeGrafter"/>
</dbReference>
<keyword evidence="12" id="KW-0131">Cell cycle</keyword>
<evidence type="ECO:0000256" key="6">
    <source>
        <dbReference type="ARBA" id="ARBA00022679"/>
    </source>
</evidence>
<evidence type="ECO:0000256" key="4">
    <source>
        <dbReference type="ARBA" id="ARBA00022553"/>
    </source>
</evidence>
<evidence type="ECO:0000256" key="15">
    <source>
        <dbReference type="ARBA" id="ARBA00049280"/>
    </source>
</evidence>
<dbReference type="InterPro" id="IPR017441">
    <property type="entry name" value="Protein_kinase_ATP_BS"/>
</dbReference>
<keyword evidence="7 16" id="KW-0547">Nucleotide-binding</keyword>
<dbReference type="PANTHER" id="PTHR24056:SF334">
    <property type="entry name" value="CYCLIN-DEPENDENT KINASE 1"/>
    <property type="match status" value="1"/>
</dbReference>
<evidence type="ECO:0000256" key="9">
    <source>
        <dbReference type="ARBA" id="ARBA00022777"/>
    </source>
</evidence>
<comment type="caution">
    <text evidence="19">The sequence shown here is derived from an EMBL/GenBank/DDBJ whole genome shotgun (WGS) entry which is preliminary data.</text>
</comment>
<keyword evidence="20" id="KW-1185">Reference proteome</keyword>
<evidence type="ECO:0000256" key="5">
    <source>
        <dbReference type="ARBA" id="ARBA00022618"/>
    </source>
</evidence>
<evidence type="ECO:0000256" key="3">
    <source>
        <dbReference type="ARBA" id="ARBA00022527"/>
    </source>
</evidence>
<dbReference type="GO" id="GO:0090068">
    <property type="term" value="P:positive regulation of cell cycle process"/>
    <property type="evidence" value="ECO:0007669"/>
    <property type="project" value="UniProtKB-ARBA"/>
</dbReference>
<dbReference type="PANTHER" id="PTHR24056">
    <property type="entry name" value="CELL DIVISION PROTEIN KINASE"/>
    <property type="match status" value="1"/>
</dbReference>
<protein>
    <recommendedName>
        <fullName evidence="18">Protein kinase domain-containing protein</fullName>
    </recommendedName>
</protein>
<dbReference type="AlphaFoldDB" id="A0A8S9YQL5"/>
<accession>A0A8S9YQL5</accession>
<evidence type="ECO:0000256" key="14">
    <source>
        <dbReference type="ARBA" id="ARBA00048367"/>
    </source>
</evidence>
<evidence type="ECO:0000256" key="16">
    <source>
        <dbReference type="PROSITE-ProRule" id="PRU10141"/>
    </source>
</evidence>
<dbReference type="OrthoDB" id="1732493at2759"/>
<name>A0A8S9YQL5_9TREM</name>
<comment type="catalytic activity">
    <reaction evidence="14">
        <text>L-seryl-[protein] + ATP = O-phospho-L-seryl-[protein] + ADP + H(+)</text>
        <dbReference type="Rhea" id="RHEA:17989"/>
        <dbReference type="Rhea" id="RHEA-COMP:9863"/>
        <dbReference type="Rhea" id="RHEA-COMP:11604"/>
        <dbReference type="ChEBI" id="CHEBI:15378"/>
        <dbReference type="ChEBI" id="CHEBI:29999"/>
        <dbReference type="ChEBI" id="CHEBI:30616"/>
        <dbReference type="ChEBI" id="CHEBI:83421"/>
        <dbReference type="ChEBI" id="CHEBI:456216"/>
        <dbReference type="EC" id="2.7.11.22"/>
    </reaction>
</comment>
<dbReference type="GO" id="GO:0051446">
    <property type="term" value="P:positive regulation of meiotic cell cycle"/>
    <property type="evidence" value="ECO:0007669"/>
    <property type="project" value="UniProtKB-ARBA"/>
</dbReference>